<organism evidence="1 2">
    <name type="scientific">Ideonella dechloratans</name>
    <dbReference type="NCBI Taxonomy" id="36863"/>
    <lineage>
        <taxon>Bacteria</taxon>
        <taxon>Pseudomonadati</taxon>
        <taxon>Pseudomonadota</taxon>
        <taxon>Betaproteobacteria</taxon>
        <taxon>Burkholderiales</taxon>
        <taxon>Sphaerotilaceae</taxon>
        <taxon>Ideonella</taxon>
    </lineage>
</organism>
<dbReference type="Proteomes" id="UP000430120">
    <property type="component" value="Unassembled WGS sequence"/>
</dbReference>
<dbReference type="EMBL" id="VZPB01000099">
    <property type="protein sequence ID" value="KAB0572808.1"/>
    <property type="molecule type" value="Genomic_DNA"/>
</dbReference>
<evidence type="ECO:0000313" key="2">
    <source>
        <dbReference type="Proteomes" id="UP000430120"/>
    </source>
</evidence>
<comment type="caution">
    <text evidence="1">The sequence shown here is derived from an EMBL/GenBank/DDBJ whole genome shotgun (WGS) entry which is preliminary data.</text>
</comment>
<reference evidence="1 2" key="1">
    <citation type="submission" date="2019-09" db="EMBL/GenBank/DDBJ databases">
        <title>Draft genome sequences of 48 bacterial type strains from the CCUG.</title>
        <authorList>
            <person name="Tunovic T."/>
            <person name="Pineiro-Iglesias B."/>
            <person name="Unosson C."/>
            <person name="Inganas E."/>
            <person name="Ohlen M."/>
            <person name="Cardew S."/>
            <person name="Jensie-Markopoulos S."/>
            <person name="Salva-Serra F."/>
            <person name="Jaen-Luchoro D."/>
            <person name="Karlsson R."/>
            <person name="Svensson-Stadler L."/>
            <person name="Chun J."/>
            <person name="Moore E."/>
        </authorList>
    </citation>
    <scope>NUCLEOTIDE SEQUENCE [LARGE SCALE GENOMIC DNA]</scope>
    <source>
        <strain evidence="1 2">CCUG 30977</strain>
    </source>
</reference>
<accession>A0A643F4M2</accession>
<sequence length="232" mass="24828">MTPTLSPEDERRFQDALPAFLAGQLAAPEQAWMQRQRQQHPALDAEARTLEQLRSALHDAAAREDTGPAWQRLQQQLQPAARPLAPPDEASARASVWSTLRACLQASLGARPALALATLVIVAQAGAIGWLLHAQRAAEEEPVWRSLRPATLQAAPRAQLLLQLAPDARVQSLAPLLVPQAGGPRQLSLGIDGRWVLSLPADEAAATLAAARSLSAVQRASLLSAPRPESQP</sequence>
<gene>
    <name evidence="1" type="ORF">F7Q92_20970</name>
</gene>
<keyword evidence="2" id="KW-1185">Reference proteome</keyword>
<protein>
    <recommendedName>
        <fullName evidence="3">Anti-sigma factor</fullName>
    </recommendedName>
</protein>
<evidence type="ECO:0008006" key="3">
    <source>
        <dbReference type="Google" id="ProtNLM"/>
    </source>
</evidence>
<dbReference type="AlphaFoldDB" id="A0A643F4M2"/>
<dbReference type="OrthoDB" id="5958009at2"/>
<dbReference type="RefSeq" id="WP_151126011.1">
    <property type="nucleotide sequence ID" value="NZ_CP088081.1"/>
</dbReference>
<proteinExistence type="predicted"/>
<evidence type="ECO:0000313" key="1">
    <source>
        <dbReference type="EMBL" id="KAB0572808.1"/>
    </source>
</evidence>
<name>A0A643F4M2_IDEDE</name>